<accession>A0A8S5VDR2</accession>
<organism evidence="1">
    <name type="scientific">Siphoviridae sp. ctClL93</name>
    <dbReference type="NCBI Taxonomy" id="2825381"/>
    <lineage>
        <taxon>Viruses</taxon>
        <taxon>Duplodnaviria</taxon>
        <taxon>Heunggongvirae</taxon>
        <taxon>Uroviricota</taxon>
        <taxon>Caudoviricetes</taxon>
    </lineage>
</organism>
<name>A0A8S5VDR2_9CAUD</name>
<evidence type="ECO:0000313" key="1">
    <source>
        <dbReference type="EMBL" id="DAG04913.1"/>
    </source>
</evidence>
<dbReference type="EMBL" id="BK016246">
    <property type="protein sequence ID" value="DAG04913.1"/>
    <property type="molecule type" value="Genomic_DNA"/>
</dbReference>
<protein>
    <submittedName>
        <fullName evidence="1">Restriction alleviation protein</fullName>
    </submittedName>
</protein>
<proteinExistence type="predicted"/>
<reference evidence="1" key="1">
    <citation type="journal article" date="2021" name="Proc. Natl. Acad. Sci. U.S.A.">
        <title>A Catalog of Tens of Thousands of Viruses from Human Metagenomes Reveals Hidden Associations with Chronic Diseases.</title>
        <authorList>
            <person name="Tisza M.J."/>
            <person name="Buck C.B."/>
        </authorList>
    </citation>
    <scope>NUCLEOTIDE SEQUENCE</scope>
    <source>
        <strain evidence="1">CtClL93</strain>
    </source>
</reference>
<sequence length="76" mass="8558">MDRLKPCPFCGKSPSIRVAGFRDIDCDYSSGDTVVKHVKRYRVGCGYALCLCHPQTCLYDAQEEAIEAWNRRADNG</sequence>
<dbReference type="Pfam" id="PF14354">
    <property type="entry name" value="Lar_restr_allev"/>
    <property type="match status" value="1"/>
</dbReference>